<dbReference type="PROSITE" id="PS50090">
    <property type="entry name" value="MYB_LIKE"/>
    <property type="match status" value="1"/>
</dbReference>
<dbReference type="CDD" id="cd00167">
    <property type="entry name" value="SANT"/>
    <property type="match status" value="1"/>
</dbReference>
<dbReference type="InterPro" id="IPR001005">
    <property type="entry name" value="SANT/Myb"/>
</dbReference>
<gene>
    <name evidence="3" type="ORF">IL334_000640</name>
</gene>
<proteinExistence type="predicted"/>
<accession>A0ABZ1CTX4</accession>
<keyword evidence="4" id="KW-1185">Reference proteome</keyword>
<dbReference type="Gene3D" id="1.10.10.60">
    <property type="entry name" value="Homeodomain-like"/>
    <property type="match status" value="1"/>
</dbReference>
<feature type="compositionally biased region" description="Polar residues" evidence="1">
    <location>
        <begin position="1"/>
        <end position="21"/>
    </location>
</feature>
<dbReference type="GeneID" id="87952771"/>
<evidence type="ECO:0000259" key="2">
    <source>
        <dbReference type="PROSITE" id="PS50090"/>
    </source>
</evidence>
<feature type="domain" description="Myb-like" evidence="2">
    <location>
        <begin position="43"/>
        <end position="95"/>
    </location>
</feature>
<reference evidence="3 4" key="1">
    <citation type="submission" date="2024-01" db="EMBL/GenBank/DDBJ databases">
        <title>Comparative genomics of Cryptococcus and Kwoniella reveals pathogenesis evolution and contrasting modes of karyotype evolution via chromosome fusion or intercentromeric recombination.</title>
        <authorList>
            <person name="Coelho M.A."/>
            <person name="David-Palma M."/>
            <person name="Shea T."/>
            <person name="Bowers K."/>
            <person name="McGinley-Smith S."/>
            <person name="Mohammad A.W."/>
            <person name="Gnirke A."/>
            <person name="Yurkov A.M."/>
            <person name="Nowrousian M."/>
            <person name="Sun S."/>
            <person name="Cuomo C.A."/>
            <person name="Heitman J."/>
        </authorList>
    </citation>
    <scope>NUCLEOTIDE SEQUENCE [LARGE SCALE GENOMIC DNA]</scope>
    <source>
        <strain evidence="3">CBS 11374</strain>
    </source>
</reference>
<dbReference type="RefSeq" id="XP_062788457.1">
    <property type="nucleotide sequence ID" value="XM_062932406.1"/>
</dbReference>
<organism evidence="3 4">
    <name type="scientific">Kwoniella shivajii</name>
    <dbReference type="NCBI Taxonomy" id="564305"/>
    <lineage>
        <taxon>Eukaryota</taxon>
        <taxon>Fungi</taxon>
        <taxon>Dikarya</taxon>
        <taxon>Basidiomycota</taxon>
        <taxon>Agaricomycotina</taxon>
        <taxon>Tremellomycetes</taxon>
        <taxon>Tremellales</taxon>
        <taxon>Cryptococcaceae</taxon>
        <taxon>Kwoniella</taxon>
    </lineage>
</organism>
<evidence type="ECO:0000313" key="4">
    <source>
        <dbReference type="Proteomes" id="UP001329825"/>
    </source>
</evidence>
<sequence length="107" mass="12191">MPRQVTKTNPSSKPYNRSSSTEEIDIKLQLDQKETTKKPKTQRENIGNRKWTPDELIQLFEYVSKHGTSLGKNGWENAVPGRTANQSYQAWLQTLTPFIKKSIAGKA</sequence>
<dbReference type="EMBL" id="CP141881">
    <property type="protein sequence ID" value="WRT63717.1"/>
    <property type="molecule type" value="Genomic_DNA"/>
</dbReference>
<evidence type="ECO:0000256" key="1">
    <source>
        <dbReference type="SAM" id="MobiDB-lite"/>
    </source>
</evidence>
<dbReference type="SUPFAM" id="SSF46689">
    <property type="entry name" value="Homeodomain-like"/>
    <property type="match status" value="1"/>
</dbReference>
<protein>
    <recommendedName>
        <fullName evidence="2">Myb-like domain-containing protein</fullName>
    </recommendedName>
</protein>
<name>A0ABZ1CTX4_9TREE</name>
<feature type="region of interest" description="Disordered" evidence="1">
    <location>
        <begin position="1"/>
        <end position="49"/>
    </location>
</feature>
<dbReference type="Proteomes" id="UP001329825">
    <property type="component" value="Chromosome 1"/>
</dbReference>
<feature type="compositionally biased region" description="Basic and acidic residues" evidence="1">
    <location>
        <begin position="24"/>
        <end position="49"/>
    </location>
</feature>
<evidence type="ECO:0000313" key="3">
    <source>
        <dbReference type="EMBL" id="WRT63717.1"/>
    </source>
</evidence>
<dbReference type="InterPro" id="IPR009057">
    <property type="entry name" value="Homeodomain-like_sf"/>
</dbReference>